<accession>A0AAV7HRG1</accession>
<dbReference type="AlphaFoldDB" id="A0AAV7HRG1"/>
<dbReference type="Proteomes" id="UP000775213">
    <property type="component" value="Unassembled WGS sequence"/>
</dbReference>
<comment type="caution">
    <text evidence="2">The sequence shown here is derived from an EMBL/GenBank/DDBJ whole genome shotgun (WGS) entry which is preliminary data.</text>
</comment>
<gene>
    <name evidence="2" type="ORF">IEQ34_001726</name>
</gene>
<evidence type="ECO:0000256" key="1">
    <source>
        <dbReference type="SAM" id="MobiDB-lite"/>
    </source>
</evidence>
<dbReference type="EMBL" id="JAGFBR010000002">
    <property type="protein sequence ID" value="KAH0470168.1"/>
    <property type="molecule type" value="Genomic_DNA"/>
</dbReference>
<keyword evidence="3" id="KW-1185">Reference proteome</keyword>
<protein>
    <submittedName>
        <fullName evidence="2">Uncharacterized protein</fullName>
    </submittedName>
</protein>
<evidence type="ECO:0000313" key="3">
    <source>
        <dbReference type="Proteomes" id="UP000775213"/>
    </source>
</evidence>
<sequence>MIGKRRVVCGDSGVEETDDDAFALLGGVQEAASSGLDQAEELRGVCGVQLVHRVGNGVDVPIHLRHIIKLVFGEPGGEAGEYVRVRVKKPRAANGDDEPFQADIIEITSGGRSIGVDEGEKKSLYEEEEKETGMLLRGHHR</sequence>
<proteinExistence type="predicted"/>
<reference evidence="2 3" key="1">
    <citation type="journal article" date="2021" name="Hortic Res">
        <title>Chromosome-scale assembly of the Dendrobium chrysotoxum genome enhances the understanding of orchid evolution.</title>
        <authorList>
            <person name="Zhang Y."/>
            <person name="Zhang G.Q."/>
            <person name="Zhang D."/>
            <person name="Liu X.D."/>
            <person name="Xu X.Y."/>
            <person name="Sun W.H."/>
            <person name="Yu X."/>
            <person name="Zhu X."/>
            <person name="Wang Z.W."/>
            <person name="Zhao X."/>
            <person name="Zhong W.Y."/>
            <person name="Chen H."/>
            <person name="Yin W.L."/>
            <person name="Huang T."/>
            <person name="Niu S.C."/>
            <person name="Liu Z.J."/>
        </authorList>
    </citation>
    <scope>NUCLEOTIDE SEQUENCE [LARGE SCALE GENOMIC DNA]</scope>
    <source>
        <strain evidence="2">Lindl</strain>
    </source>
</reference>
<feature type="region of interest" description="Disordered" evidence="1">
    <location>
        <begin position="118"/>
        <end position="141"/>
    </location>
</feature>
<name>A0AAV7HRG1_DENCH</name>
<evidence type="ECO:0000313" key="2">
    <source>
        <dbReference type="EMBL" id="KAH0470168.1"/>
    </source>
</evidence>
<organism evidence="2 3">
    <name type="scientific">Dendrobium chrysotoxum</name>
    <name type="common">Orchid</name>
    <dbReference type="NCBI Taxonomy" id="161865"/>
    <lineage>
        <taxon>Eukaryota</taxon>
        <taxon>Viridiplantae</taxon>
        <taxon>Streptophyta</taxon>
        <taxon>Embryophyta</taxon>
        <taxon>Tracheophyta</taxon>
        <taxon>Spermatophyta</taxon>
        <taxon>Magnoliopsida</taxon>
        <taxon>Liliopsida</taxon>
        <taxon>Asparagales</taxon>
        <taxon>Orchidaceae</taxon>
        <taxon>Epidendroideae</taxon>
        <taxon>Malaxideae</taxon>
        <taxon>Dendrobiinae</taxon>
        <taxon>Dendrobium</taxon>
    </lineage>
</organism>